<organism evidence="1 2">
    <name type="scientific">Nocardioides yefusunii</name>
    <dbReference type="NCBI Taxonomy" id="2500546"/>
    <lineage>
        <taxon>Bacteria</taxon>
        <taxon>Bacillati</taxon>
        <taxon>Actinomycetota</taxon>
        <taxon>Actinomycetes</taxon>
        <taxon>Propionibacteriales</taxon>
        <taxon>Nocardioidaceae</taxon>
        <taxon>Nocardioides</taxon>
    </lineage>
</organism>
<protein>
    <submittedName>
        <fullName evidence="1">SIS domain-containing protein</fullName>
    </submittedName>
</protein>
<keyword evidence="2" id="KW-1185">Reference proteome</keyword>
<dbReference type="SUPFAM" id="SSF53697">
    <property type="entry name" value="SIS domain"/>
    <property type="match status" value="1"/>
</dbReference>
<dbReference type="RefSeq" id="WP_128219849.1">
    <property type="nucleotide sequence ID" value="NZ_CP034929.1"/>
</dbReference>
<evidence type="ECO:0000313" key="2">
    <source>
        <dbReference type="Proteomes" id="UP001596098"/>
    </source>
</evidence>
<reference evidence="2" key="1">
    <citation type="journal article" date="2019" name="Int. J. Syst. Evol. Microbiol.">
        <title>The Global Catalogue of Microorganisms (GCM) 10K type strain sequencing project: providing services to taxonomists for standard genome sequencing and annotation.</title>
        <authorList>
            <consortium name="The Broad Institute Genomics Platform"/>
            <consortium name="The Broad Institute Genome Sequencing Center for Infectious Disease"/>
            <person name="Wu L."/>
            <person name="Ma J."/>
        </authorList>
    </citation>
    <scope>NUCLEOTIDE SEQUENCE [LARGE SCALE GENOMIC DNA]</scope>
    <source>
        <strain evidence="2">DFY28</strain>
    </source>
</reference>
<gene>
    <name evidence="1" type="ORF">ACFPWU_12445</name>
</gene>
<dbReference type="InterPro" id="IPR046348">
    <property type="entry name" value="SIS_dom_sf"/>
</dbReference>
<comment type="caution">
    <text evidence="1">The sequence shown here is derived from an EMBL/GenBank/DDBJ whole genome shotgun (WGS) entry which is preliminary data.</text>
</comment>
<name>A0ABW1R1H2_9ACTN</name>
<dbReference type="EMBL" id="JBHSQI010000006">
    <property type="protein sequence ID" value="MFC6154470.1"/>
    <property type="molecule type" value="Genomic_DNA"/>
</dbReference>
<sequence length="351" mass="36855">MDDLFDESRLDDERALAAHDHVLRPLAEAGARVRRDHVEALESVVAAVLEQAGARPRAVVAAGPDSRLLRAVLEPWCPVPFVAWPHAGLPGWVGGLDLVVVLAPHGDDEVAALAVAEGERRGAQVVVAAPEGSLVAQHAAGRWSRLLPVVTGDQLAAAVVVLDLLDRLDLGPGCDPEEVAGALDTVALACSPHRDLAVNPAKGLAIALADSRPVVWGGSVLAARAARRVAEALRHATGHSAIAGETHQLLPVLESAPQRDLFDDPWDDPDAPSLLIPSLLLLDDGADDERAAAERAQLVRAAHSRRIRVETITCEQGRAGGVARYSSLLSQGRYAAAYLNLGSTEPGKTGI</sequence>
<dbReference type="Proteomes" id="UP001596098">
    <property type="component" value="Unassembled WGS sequence"/>
</dbReference>
<accession>A0ABW1R1H2</accession>
<proteinExistence type="predicted"/>
<evidence type="ECO:0000313" key="1">
    <source>
        <dbReference type="EMBL" id="MFC6154470.1"/>
    </source>
</evidence>